<dbReference type="Proteomes" id="UP000002312">
    <property type="component" value="Chromosome"/>
</dbReference>
<dbReference type="PATRIC" id="fig|702459.3.peg.880"/>
<comment type="similarity">
    <text evidence="1">Belongs to the carbon-nitrogen hydrolase superfamily. NIT1/NIT2 family.</text>
</comment>
<dbReference type="PANTHER" id="PTHR23088">
    <property type="entry name" value="NITRILASE-RELATED"/>
    <property type="match status" value="1"/>
</dbReference>
<dbReference type="CDD" id="cd07581">
    <property type="entry name" value="nitrilase_3"/>
    <property type="match status" value="1"/>
</dbReference>
<evidence type="ECO:0000259" key="2">
    <source>
        <dbReference type="PROSITE" id="PS50263"/>
    </source>
</evidence>
<feature type="domain" description="CN hydrolase" evidence="2">
    <location>
        <begin position="7"/>
        <end position="265"/>
    </location>
</feature>
<dbReference type="Gene3D" id="3.60.110.10">
    <property type="entry name" value="Carbon-nitrogen hydrolase"/>
    <property type="match status" value="1"/>
</dbReference>
<dbReference type="PANTHER" id="PTHR23088:SF27">
    <property type="entry name" value="DEAMINATED GLUTATHIONE AMIDASE"/>
    <property type="match status" value="1"/>
</dbReference>
<dbReference type="InterPro" id="IPR003010">
    <property type="entry name" value="C-N_Hydrolase"/>
</dbReference>
<dbReference type="OrthoDB" id="9811121at2"/>
<protein>
    <submittedName>
        <fullName evidence="3">Putative hydrolase, carbon-nitrogen family</fullName>
        <ecNumber evidence="3">3.6.1.29</ecNumber>
    </submittedName>
</protein>
<organism evidence="3 4">
    <name type="scientific">Bifidobacterium bifidum (strain PRL2010)</name>
    <dbReference type="NCBI Taxonomy" id="702459"/>
    <lineage>
        <taxon>Bacteria</taxon>
        <taxon>Bacillati</taxon>
        <taxon>Actinomycetota</taxon>
        <taxon>Actinomycetes</taxon>
        <taxon>Bifidobacteriales</taxon>
        <taxon>Bifidobacteriaceae</taxon>
        <taxon>Bifidobacterium</taxon>
    </lineage>
</organism>
<dbReference type="EMBL" id="CP001840">
    <property type="protein sequence ID" value="ADP35927.1"/>
    <property type="molecule type" value="Genomic_DNA"/>
</dbReference>
<dbReference type="AlphaFoldDB" id="A0A0H3E9Q0"/>
<evidence type="ECO:0000313" key="4">
    <source>
        <dbReference type="Proteomes" id="UP000002312"/>
    </source>
</evidence>
<dbReference type="InterPro" id="IPR036526">
    <property type="entry name" value="C-N_Hydrolase_sf"/>
</dbReference>
<sequence length="290" mass="31447">MNGTQELKVAVAQFTVRREPEWNLDIIDGYAWQAADAGARLLVLPEGLIARDGDDDMFAAAHAQPLDGLFVTGLRRISEERHITLMGTVHAVPGAADAVPDKPASCATDSRVSNVFVVIRDGALIATYRKLHLYDAFAARESDTVRPGTELPPIVEIDGWHVGVMTCYDVRFPEAARSLAVRGADVIIVSAAWARGCLKERHWKLMTAARALGNTCYVLACSEVSARNIGCSRVIDPLGEVIAQAGDGQGEAGGQAGMLIARLHREVLESARRTLPVLENRRFADPQLRD</sequence>
<dbReference type="EC" id="3.6.1.29" evidence="3"/>
<dbReference type="SUPFAM" id="SSF56317">
    <property type="entry name" value="Carbon-nitrogen hydrolase"/>
    <property type="match status" value="1"/>
</dbReference>
<dbReference type="HOGENOM" id="CLU_030130_1_2_11"/>
<evidence type="ECO:0000313" key="3">
    <source>
        <dbReference type="EMBL" id="ADP35927.1"/>
    </source>
</evidence>
<dbReference type="eggNOG" id="COG0388">
    <property type="taxonomic scope" value="Bacteria"/>
</dbReference>
<gene>
    <name evidence="3" type="ordered locus">BBPR_0848</name>
</gene>
<accession>A0A0H3E9Q0</accession>
<name>A0A0H3E9Q0_BIFBP</name>
<keyword evidence="3" id="KW-0378">Hydrolase</keyword>
<reference evidence="3 4" key="1">
    <citation type="journal article" date="2010" name="Proc. Natl. Acad. Sci. U.S.A.">
        <title>Genome analysis of Bifidobacterium bifidum PRL2010 reveals metabolic pathways for host-derived glycan foraging.</title>
        <authorList>
            <person name="Turroni F."/>
            <person name="Bottacini F."/>
            <person name="Foroni E."/>
            <person name="Mulder I."/>
            <person name="Kim J.H."/>
            <person name="Zomer A."/>
            <person name="Sanchez B."/>
            <person name="Bidossi A."/>
            <person name="Ferrarini A."/>
            <person name="Giubellini V."/>
            <person name="Delledonne M."/>
            <person name="Henrissat B."/>
            <person name="Coutinho P."/>
            <person name="Oggioni M."/>
            <person name="Fitzgerald G.F."/>
            <person name="Mills D."/>
            <person name="Margolles A."/>
            <person name="Kelly D."/>
            <person name="van Sinderen D."/>
            <person name="Ventura M."/>
        </authorList>
    </citation>
    <scope>NUCLEOTIDE SEQUENCE [LARGE SCALE GENOMIC DNA]</scope>
    <source>
        <strain evidence="3 4">PRL2010</strain>
    </source>
</reference>
<dbReference type="KEGG" id="bbp:BBPR_0848"/>
<dbReference type="GO" id="GO:0047710">
    <property type="term" value="F:bis(5'-adenosyl)-triphosphatase activity"/>
    <property type="evidence" value="ECO:0007669"/>
    <property type="project" value="UniProtKB-EC"/>
</dbReference>
<dbReference type="PROSITE" id="PS50263">
    <property type="entry name" value="CN_HYDROLASE"/>
    <property type="match status" value="1"/>
</dbReference>
<dbReference type="InterPro" id="IPR001110">
    <property type="entry name" value="UPF0012_CS"/>
</dbReference>
<proteinExistence type="inferred from homology"/>
<dbReference type="PROSITE" id="PS01227">
    <property type="entry name" value="UPF0012"/>
    <property type="match status" value="1"/>
</dbReference>
<dbReference type="Pfam" id="PF00795">
    <property type="entry name" value="CN_hydrolase"/>
    <property type="match status" value="1"/>
</dbReference>
<dbReference type="RefSeq" id="WP_013389830.1">
    <property type="nucleotide sequence ID" value="NC_014638.1"/>
</dbReference>
<evidence type="ECO:0000256" key="1">
    <source>
        <dbReference type="ARBA" id="ARBA00010613"/>
    </source>
</evidence>